<organism evidence="8 9">
    <name type="scientific">Terrabacter lapilli</name>
    <dbReference type="NCBI Taxonomy" id="436231"/>
    <lineage>
        <taxon>Bacteria</taxon>
        <taxon>Bacillati</taxon>
        <taxon>Actinomycetota</taxon>
        <taxon>Actinomycetes</taxon>
        <taxon>Micrococcales</taxon>
        <taxon>Intrasporangiaceae</taxon>
        <taxon>Terrabacter</taxon>
    </lineage>
</organism>
<feature type="active site" evidence="6">
    <location>
        <position position="136"/>
    </location>
</feature>
<comment type="caution">
    <text evidence="8">The sequence shown here is derived from an EMBL/GenBank/DDBJ whole genome shotgun (WGS) entry which is preliminary data.</text>
</comment>
<evidence type="ECO:0000256" key="6">
    <source>
        <dbReference type="PROSITE-ProRule" id="PRU01016"/>
    </source>
</evidence>
<evidence type="ECO:0000256" key="5">
    <source>
        <dbReference type="ARBA" id="ARBA00022747"/>
    </source>
</evidence>
<evidence type="ECO:0000256" key="4">
    <source>
        <dbReference type="ARBA" id="ARBA00022691"/>
    </source>
</evidence>
<keyword evidence="3 6" id="KW-0808">Transferase</keyword>
<evidence type="ECO:0000313" key="9">
    <source>
        <dbReference type="Proteomes" id="UP001500013"/>
    </source>
</evidence>
<evidence type="ECO:0000256" key="1">
    <source>
        <dbReference type="ARBA" id="ARBA00011975"/>
    </source>
</evidence>
<dbReference type="Gene3D" id="3.40.50.150">
    <property type="entry name" value="Vaccinia Virus protein VP39"/>
    <property type="match status" value="1"/>
</dbReference>
<dbReference type="InterPro" id="IPR050390">
    <property type="entry name" value="C5-Methyltransferase"/>
</dbReference>
<dbReference type="PRINTS" id="PR00105">
    <property type="entry name" value="C5METTRFRASE"/>
</dbReference>
<keyword evidence="2 6" id="KW-0489">Methyltransferase</keyword>
<dbReference type="RefSeq" id="WP_344061557.1">
    <property type="nucleotide sequence ID" value="NZ_BAAAPU010000007.1"/>
</dbReference>
<keyword evidence="9" id="KW-1185">Reference proteome</keyword>
<dbReference type="Pfam" id="PF00145">
    <property type="entry name" value="DNA_methylase"/>
    <property type="match status" value="1"/>
</dbReference>
<keyword evidence="4 6" id="KW-0949">S-adenosyl-L-methionine</keyword>
<dbReference type="InterPro" id="IPR029063">
    <property type="entry name" value="SAM-dependent_MTases_sf"/>
</dbReference>
<dbReference type="SUPFAM" id="SSF53335">
    <property type="entry name" value="S-adenosyl-L-methionine-dependent methyltransferases"/>
    <property type="match status" value="1"/>
</dbReference>
<gene>
    <name evidence="8" type="ORF">GCM10009817_20770</name>
</gene>
<keyword evidence="5" id="KW-0680">Restriction system</keyword>
<dbReference type="PROSITE" id="PS51679">
    <property type="entry name" value="SAM_MT_C5"/>
    <property type="match status" value="1"/>
</dbReference>
<evidence type="ECO:0000313" key="8">
    <source>
        <dbReference type="EMBL" id="GAA1979943.1"/>
    </source>
</evidence>
<evidence type="ECO:0000256" key="7">
    <source>
        <dbReference type="RuleBase" id="RU000416"/>
    </source>
</evidence>
<dbReference type="GO" id="GO:0032259">
    <property type="term" value="P:methylation"/>
    <property type="evidence" value="ECO:0007669"/>
    <property type="project" value="UniProtKB-KW"/>
</dbReference>
<protein>
    <recommendedName>
        <fullName evidence="1">DNA (cytosine-5-)-methyltransferase</fullName>
        <ecNumber evidence="1">2.1.1.37</ecNumber>
    </recommendedName>
</protein>
<dbReference type="InterPro" id="IPR001525">
    <property type="entry name" value="C5_MeTfrase"/>
</dbReference>
<comment type="similarity">
    <text evidence="6 7">Belongs to the class I-like SAM-binding methyltransferase superfamily. C5-methyltransferase family.</text>
</comment>
<dbReference type="PANTHER" id="PTHR10629">
    <property type="entry name" value="CYTOSINE-SPECIFIC METHYLTRANSFERASE"/>
    <property type="match status" value="1"/>
</dbReference>
<dbReference type="GO" id="GO:0008168">
    <property type="term" value="F:methyltransferase activity"/>
    <property type="evidence" value="ECO:0007669"/>
    <property type="project" value="UniProtKB-KW"/>
</dbReference>
<dbReference type="NCBIfam" id="TIGR00675">
    <property type="entry name" value="dcm"/>
    <property type="match status" value="1"/>
</dbReference>
<dbReference type="PANTHER" id="PTHR10629:SF52">
    <property type="entry name" value="DNA (CYTOSINE-5)-METHYLTRANSFERASE 1"/>
    <property type="match status" value="1"/>
</dbReference>
<dbReference type="EC" id="2.1.1.37" evidence="1"/>
<evidence type="ECO:0000256" key="2">
    <source>
        <dbReference type="ARBA" id="ARBA00022603"/>
    </source>
</evidence>
<proteinExistence type="inferred from homology"/>
<evidence type="ECO:0000256" key="3">
    <source>
        <dbReference type="ARBA" id="ARBA00022679"/>
    </source>
</evidence>
<name>A0ABN2S4G0_9MICO</name>
<dbReference type="Proteomes" id="UP001500013">
    <property type="component" value="Unassembled WGS sequence"/>
</dbReference>
<dbReference type="EMBL" id="BAAAPU010000007">
    <property type="protein sequence ID" value="GAA1979943.1"/>
    <property type="molecule type" value="Genomic_DNA"/>
</dbReference>
<reference evidence="8 9" key="1">
    <citation type="journal article" date="2019" name="Int. J. Syst. Evol. Microbiol.">
        <title>The Global Catalogue of Microorganisms (GCM) 10K type strain sequencing project: providing services to taxonomists for standard genome sequencing and annotation.</title>
        <authorList>
            <consortium name="The Broad Institute Genomics Platform"/>
            <consortium name="The Broad Institute Genome Sequencing Center for Infectious Disease"/>
            <person name="Wu L."/>
            <person name="Ma J."/>
        </authorList>
    </citation>
    <scope>NUCLEOTIDE SEQUENCE [LARGE SCALE GENOMIC DNA]</scope>
    <source>
        <strain evidence="8 9">JCM 15628</strain>
    </source>
</reference>
<dbReference type="Gene3D" id="3.90.120.10">
    <property type="entry name" value="DNA Methylase, subunit A, domain 2"/>
    <property type="match status" value="1"/>
</dbReference>
<sequence>MDSIPVIDLFAGPGGLNEGFCSLLRPDGAAVFSTAASIEMDPVACSTLRLRAAVRRLRGSQHALGRYKSFLRGELSWESFSTDTEVRTALDAAEKEVHELELGPDQREEASKLIRTALSERSAAGGMWVLIGGPPCQAYSLVGRARRTNDPNFEDDVKHFLFKEYLDIITAHRPPVFVMENVKGLLSHTHRGERLFSRILDDLANAGDGYEVRSFAVSDDSTALFPGLRPSDYVIRAEQYGVPQRRHRVILLGVRSDISATRSKVLRPSPTATVEQAIGHLPRVRSRISPARDDRLDTWKQVRDKGLRMAKVIRGHRPPLAETGWARGGPALGHVEGSLEQWLTRAEVETVVQHEARGHMVLDLMRYAYLSAKAMTGEAVKLGQLPEALVPEHANARRIDAPFSDRFRVQTWTSPSTTVTSHISKDGHYYIHPDPGQMRSLTVREAARLQTFPDDYFFWGNRTQQYHQVGNAVPPYLSLQLAEVVAGILGVSVA</sequence>
<accession>A0ABN2S4G0</accession>